<evidence type="ECO:0000256" key="24">
    <source>
        <dbReference type="ARBA" id="ARBA00034100"/>
    </source>
</evidence>
<evidence type="ECO:0000256" key="20">
    <source>
        <dbReference type="ARBA" id="ARBA00024991"/>
    </source>
</evidence>
<evidence type="ECO:0000256" key="27">
    <source>
        <dbReference type="SAM" id="SignalP"/>
    </source>
</evidence>
<dbReference type="GO" id="GO:0043236">
    <property type="term" value="F:laminin binding"/>
    <property type="evidence" value="ECO:0007669"/>
    <property type="project" value="TreeGrafter"/>
</dbReference>
<dbReference type="InterPro" id="IPR006644">
    <property type="entry name" value="Cadg"/>
</dbReference>
<dbReference type="GO" id="GO:0007411">
    <property type="term" value="P:axon guidance"/>
    <property type="evidence" value="ECO:0007669"/>
    <property type="project" value="TreeGrafter"/>
</dbReference>
<dbReference type="InterPro" id="IPR015919">
    <property type="entry name" value="Cadherin-like_sf"/>
</dbReference>
<feature type="compositionally biased region" description="Polar residues" evidence="25">
    <location>
        <begin position="261"/>
        <end position="271"/>
    </location>
</feature>
<evidence type="ECO:0000256" key="6">
    <source>
        <dbReference type="ARBA" id="ARBA00022475"/>
    </source>
</evidence>
<dbReference type="InterPro" id="IPR008465">
    <property type="entry name" value="DAG1_C"/>
</dbReference>
<comment type="subcellular location">
    <subcellularLocation>
        <location evidence="1">Cell membrane</location>
        <location evidence="1">Sarcolemma</location>
    </subcellularLocation>
    <subcellularLocation>
        <location evidence="4">Cell membrane</location>
        <topology evidence="4">Single-pass type I membrane protein</topology>
    </subcellularLocation>
    <subcellularLocation>
        <location evidence="3">Cytoplasm</location>
        <location evidence="3">Cytoskeleton</location>
    </subcellularLocation>
    <subcellularLocation>
        <location evidence="5">Nucleus</location>
        <location evidence="5">Nucleoplasm</location>
    </subcellularLocation>
    <subcellularLocation>
        <location evidence="24">Postsynaptic cell membrane</location>
    </subcellularLocation>
    <subcellularLocation>
        <location evidence="2">Secreted</location>
        <location evidence="2">Extracellular space</location>
    </subcellularLocation>
</comment>
<evidence type="ECO:0000256" key="8">
    <source>
        <dbReference type="ARBA" id="ARBA00022525"/>
    </source>
</evidence>
<dbReference type="GO" id="GO:0002009">
    <property type="term" value="P:morphogenesis of an epithelium"/>
    <property type="evidence" value="ECO:0007669"/>
    <property type="project" value="TreeGrafter"/>
</dbReference>
<feature type="signal peptide" evidence="27">
    <location>
        <begin position="1"/>
        <end position="22"/>
    </location>
</feature>
<evidence type="ECO:0000256" key="3">
    <source>
        <dbReference type="ARBA" id="ARBA00004245"/>
    </source>
</evidence>
<dbReference type="PANTHER" id="PTHR21559:SF21">
    <property type="entry name" value="DYSTROGLYCAN 1"/>
    <property type="match status" value="1"/>
</dbReference>
<evidence type="ECO:0000256" key="2">
    <source>
        <dbReference type="ARBA" id="ARBA00004239"/>
    </source>
</evidence>
<evidence type="ECO:0000256" key="7">
    <source>
        <dbReference type="ARBA" id="ARBA00022490"/>
    </source>
</evidence>
<keyword evidence="14" id="KW-1015">Disulfide bond</keyword>
<proteinExistence type="predicted"/>
<dbReference type="InterPro" id="IPR030398">
    <property type="entry name" value="SEA_DG_dom"/>
</dbReference>
<feature type="domain" description="Peptidase S72" evidence="28">
    <location>
        <begin position="768"/>
        <end position="875"/>
    </location>
</feature>
<evidence type="ECO:0000256" key="15">
    <source>
        <dbReference type="ARBA" id="ARBA00023180"/>
    </source>
</evidence>
<keyword evidence="7" id="KW-0963">Cytoplasm</keyword>
<feature type="region of interest" description="Disordered" evidence="25">
    <location>
        <begin position="1111"/>
        <end position="1131"/>
    </location>
</feature>
<evidence type="ECO:0000256" key="5">
    <source>
        <dbReference type="ARBA" id="ARBA00004642"/>
    </source>
</evidence>
<dbReference type="Gene3D" id="2.60.40.10">
    <property type="entry name" value="Immunoglobulins"/>
    <property type="match status" value="2"/>
</dbReference>
<feature type="region of interest" description="Disordered" evidence="25">
    <location>
        <begin position="478"/>
        <end position="508"/>
    </location>
</feature>
<evidence type="ECO:0000256" key="11">
    <source>
        <dbReference type="ARBA" id="ARBA00022729"/>
    </source>
</evidence>
<evidence type="ECO:0000259" key="28">
    <source>
        <dbReference type="PROSITE" id="PS51699"/>
    </source>
</evidence>
<protein>
    <recommendedName>
        <fullName evidence="21">Dystroglycan 1</fullName>
    </recommendedName>
    <alternativeName>
        <fullName evidence="23">Dystroglycan</fullName>
    </alternativeName>
    <alternativeName>
        <fullName evidence="22">Dystrophin-associated glycoprotein 1</fullName>
    </alternativeName>
</protein>
<evidence type="ECO:0000256" key="1">
    <source>
        <dbReference type="ARBA" id="ARBA00004135"/>
    </source>
</evidence>
<evidence type="ECO:0000256" key="17">
    <source>
        <dbReference type="ARBA" id="ARBA00023242"/>
    </source>
</evidence>
<evidence type="ECO:0000256" key="25">
    <source>
        <dbReference type="SAM" id="MobiDB-lite"/>
    </source>
</evidence>
<gene>
    <name evidence="29" type="primary">putative Dystroglycan</name>
    <name evidence="29" type="ORF">CLUMA_CG021231</name>
</gene>
<dbReference type="SUPFAM" id="SSF111006">
    <property type="entry name" value="Dystroglycan, domain 2"/>
    <property type="match status" value="1"/>
</dbReference>
<dbReference type="GO" id="GO:0005654">
    <property type="term" value="C:nucleoplasm"/>
    <property type="evidence" value="ECO:0007669"/>
    <property type="project" value="UniProtKB-SubCell"/>
</dbReference>
<dbReference type="InterPro" id="IPR027468">
    <property type="entry name" value="Alpha-dystroglycan_domain_2"/>
</dbReference>
<evidence type="ECO:0000256" key="13">
    <source>
        <dbReference type="ARBA" id="ARBA00023018"/>
    </source>
</evidence>
<keyword evidence="10 26" id="KW-0812">Transmembrane</keyword>
<dbReference type="SMART" id="SM00736">
    <property type="entry name" value="CADG"/>
    <property type="match status" value="2"/>
</dbReference>
<dbReference type="GO" id="GO:0005576">
    <property type="term" value="C:extracellular region"/>
    <property type="evidence" value="ECO:0007669"/>
    <property type="project" value="UniProtKB-SubCell"/>
</dbReference>
<evidence type="ECO:0000256" key="23">
    <source>
        <dbReference type="ARBA" id="ARBA00031034"/>
    </source>
</evidence>
<feature type="domain" description="Peptidase S72" evidence="28">
    <location>
        <begin position="995"/>
        <end position="1112"/>
    </location>
</feature>
<keyword evidence="18" id="KW-0628">Postsynaptic cell membrane</keyword>
<evidence type="ECO:0000256" key="26">
    <source>
        <dbReference type="SAM" id="Phobius"/>
    </source>
</evidence>
<evidence type="ECO:0000256" key="19">
    <source>
        <dbReference type="ARBA" id="ARBA00023567"/>
    </source>
</evidence>
<dbReference type="GO" id="GO:0005856">
    <property type="term" value="C:cytoskeleton"/>
    <property type="evidence" value="ECO:0007669"/>
    <property type="project" value="UniProtKB-SubCell"/>
</dbReference>
<feature type="compositionally biased region" description="Polar residues" evidence="25">
    <location>
        <begin position="625"/>
        <end position="648"/>
    </location>
</feature>
<organism evidence="29 30">
    <name type="scientific">Clunio marinus</name>
    <dbReference type="NCBI Taxonomy" id="568069"/>
    <lineage>
        <taxon>Eukaryota</taxon>
        <taxon>Metazoa</taxon>
        <taxon>Ecdysozoa</taxon>
        <taxon>Arthropoda</taxon>
        <taxon>Hexapoda</taxon>
        <taxon>Insecta</taxon>
        <taxon>Pterygota</taxon>
        <taxon>Neoptera</taxon>
        <taxon>Endopterygota</taxon>
        <taxon>Diptera</taxon>
        <taxon>Nematocera</taxon>
        <taxon>Chironomoidea</taxon>
        <taxon>Chironomidae</taxon>
        <taxon>Clunio</taxon>
    </lineage>
</organism>
<feature type="region of interest" description="Disordered" evidence="25">
    <location>
        <begin position="192"/>
        <end position="275"/>
    </location>
</feature>
<feature type="chain" id="PRO_5012385075" description="Dystroglycan 1" evidence="27">
    <location>
        <begin position="23"/>
        <end position="1271"/>
    </location>
</feature>
<dbReference type="GO" id="GO:0045211">
    <property type="term" value="C:postsynaptic membrane"/>
    <property type="evidence" value="ECO:0007669"/>
    <property type="project" value="UniProtKB-SubCell"/>
</dbReference>
<dbReference type="SUPFAM" id="SSF49313">
    <property type="entry name" value="Cadherin-like"/>
    <property type="match status" value="2"/>
</dbReference>
<keyword evidence="8" id="KW-0964">Secreted</keyword>
<keyword evidence="15" id="KW-0325">Glycoprotein</keyword>
<evidence type="ECO:0000256" key="18">
    <source>
        <dbReference type="ARBA" id="ARBA00023257"/>
    </source>
</evidence>
<evidence type="ECO:0000313" key="29">
    <source>
        <dbReference type="EMBL" id="CRL08566.1"/>
    </source>
</evidence>
<keyword evidence="30" id="KW-1185">Reference proteome</keyword>
<dbReference type="OrthoDB" id="7786471at2759"/>
<dbReference type="Proteomes" id="UP000183832">
    <property type="component" value="Unassembled WGS sequence"/>
</dbReference>
<dbReference type="InterPro" id="IPR013783">
    <property type="entry name" value="Ig-like_fold"/>
</dbReference>
<evidence type="ECO:0000313" key="30">
    <source>
        <dbReference type="Proteomes" id="UP000183832"/>
    </source>
</evidence>
<keyword evidence="17" id="KW-0539">Nucleus</keyword>
<evidence type="ECO:0000256" key="16">
    <source>
        <dbReference type="ARBA" id="ARBA00023212"/>
    </source>
</evidence>
<feature type="compositionally biased region" description="Basic and acidic residues" evidence="25">
    <location>
        <begin position="540"/>
        <end position="557"/>
    </location>
</feature>
<feature type="compositionally biased region" description="Basic and acidic residues" evidence="25">
    <location>
        <begin position="1117"/>
        <end position="1131"/>
    </location>
</feature>
<feature type="region of interest" description="Disordered" evidence="25">
    <location>
        <begin position="1217"/>
        <end position="1271"/>
    </location>
</feature>
<feature type="compositionally biased region" description="Low complexity" evidence="25">
    <location>
        <begin position="480"/>
        <end position="508"/>
    </location>
</feature>
<feature type="compositionally biased region" description="Acidic residues" evidence="25">
    <location>
        <begin position="205"/>
        <end position="235"/>
    </location>
</feature>
<dbReference type="Gene3D" id="3.30.70.1040">
    <property type="entry name" value="Dystroglycan, domain 2"/>
    <property type="match status" value="1"/>
</dbReference>
<keyword evidence="13" id="KW-0770">Synapse</keyword>
<evidence type="ECO:0000256" key="21">
    <source>
        <dbReference type="ARBA" id="ARBA00026224"/>
    </source>
</evidence>
<comment type="function">
    <text evidence="19">The dystroglycan complex is involved in a number of processes including laminin and basement membrane assembly, sarcolemmal stability, cell survival, peripheral nerve myelination, nodal structure, cell migration, and epithelial polarization.</text>
</comment>
<dbReference type="GO" id="GO:0016011">
    <property type="term" value="C:dystroglycan complex"/>
    <property type="evidence" value="ECO:0007669"/>
    <property type="project" value="TreeGrafter"/>
</dbReference>
<dbReference type="Pfam" id="PF05454">
    <property type="entry name" value="DAG1"/>
    <property type="match status" value="1"/>
</dbReference>
<dbReference type="Pfam" id="PF05345">
    <property type="entry name" value="He_PIG"/>
    <property type="match status" value="1"/>
</dbReference>
<feature type="transmembrane region" description="Helical" evidence="26">
    <location>
        <begin position="1142"/>
        <end position="1167"/>
    </location>
</feature>
<accession>A0A1J1JAH6</accession>
<evidence type="ECO:0000256" key="10">
    <source>
        <dbReference type="ARBA" id="ARBA00022692"/>
    </source>
</evidence>
<keyword evidence="6" id="KW-1003">Cell membrane</keyword>
<dbReference type="PROSITE" id="PS51699">
    <property type="entry name" value="SEA_DG"/>
    <property type="match status" value="2"/>
</dbReference>
<keyword evidence="26" id="KW-0472">Membrane</keyword>
<feature type="region of interest" description="Disordered" evidence="25">
    <location>
        <begin position="616"/>
        <end position="649"/>
    </location>
</feature>
<dbReference type="STRING" id="568069.A0A1J1JAH6"/>
<dbReference type="GO" id="GO:0042383">
    <property type="term" value="C:sarcolemma"/>
    <property type="evidence" value="ECO:0007669"/>
    <property type="project" value="UniProtKB-SubCell"/>
</dbReference>
<sequence length="1271" mass="144059">MISKRRISTVLLVLFCGTFVATQMNDDFKFEADDLQIVNSDPTEAIMKTPSRYLYAKEVAQCPSGESKTILTLLLKSLRWSDVSERKKEKAIKKLSRFFMVPRQFITVSDIHTSEILEMLKHSINKSNNLLNTKESVARIEFMIGCGDKLFSNGKTIAHQINEQVKEGGLDELSGLPFNWWNIWAKHVKSRVQRTRRQTDGSGNYEDDEYYEDIDEEGDENEDEEEEDSIPEEDTIVSPRSRHYQHKKNSSKRKQKKISVAQVQDEPSMNTEESERDVIAVEIPQMAVEESQSLPAETETTLLELEQRTQRPVTVETAITPIDVIENIKLESYVNKTIVNDNNVVDVPIYQDKDQILEEVKKIIAEPPTESTTTVAIETEEYISITPQHVYIPDTSLGTTSTTAAPTTLMEEEITTKTSTLTTDAVVSMATTPITPEAETIFVPIITKNNENIIYDEKSSIVTTTDSSMLEDVITEQAYETSTHTPITSTSTTSSTTKTSTEILTTTTEPPTSTFRIVDVTLMVDKISQATTNAEENEIDEKTESRSNVREEKKKPEEESESNYDDEYDDTLPEENVVDVESAAPTTTTQAPTTVTTPRRTTFRVTTPEIIEYPSTTDEEVEESAPSTVPARSTDAVTSEAPSLSVSSEPPIEAVDYEDANIPPRVDRRIQKSAATAGKPFVIKIDENVFYDEEDKTDLTLKLLTKAGQLIPASSWIRYDPEKREIYGLPLESDVSRYEFKLRATDSYGDYVDENVDITVQQYKGYRSANHEIYIQVKLEKNYESPVDWQIRLVRGLVEALDDESTASVIVREVRPNKYESNMFTFVYTNETLPKDHCPKEELEQLMTSLTKQALNEVMRREITVRNVEKDLVGSCQETVTPKVYSIPTNTKNFPPTVRNPVDLVPAYVGQLLVFEVPKDTFHDPEDFTDLKLTLLHGDRTKLEPNHWLQFDAKNREFYGVPSITDKTQQYILVAEDKSGLHTNDALVVEIKNGNYKRDHSATFEYQLDVDEYQFSHAATKRKFIEGVARVFQDSDTSHILLKMVKRIQYAGRTAVVLQNSTLYRHRECPHNEINKLQNILLHPDKSVRDEVKATIGNDFNVQKITVAPSGKCAAGDGHHHPEEITPRPEDQETPIINQDVLVTYVLPSAIILLMLLIALLIACLLYKRRNTGKMELGDEEERKSFRSKGIPVIFQDELEEKPEIVTKSPIILKDEKPPLLPQYNGLNNEGDDDNMDQYIPPQPLLMGSRESRGKSPVTPSYRKPPPYVSP</sequence>
<feature type="region of interest" description="Disordered" evidence="25">
    <location>
        <begin position="529"/>
        <end position="601"/>
    </location>
</feature>
<keyword evidence="9" id="KW-0597">Phosphoprotein</keyword>
<dbReference type="GO" id="GO:0005509">
    <property type="term" value="F:calcium ion binding"/>
    <property type="evidence" value="ECO:0007669"/>
    <property type="project" value="InterPro"/>
</dbReference>
<evidence type="ECO:0000256" key="9">
    <source>
        <dbReference type="ARBA" id="ARBA00022553"/>
    </source>
</evidence>
<keyword evidence="16" id="KW-0206">Cytoskeleton</keyword>
<keyword evidence="12 26" id="KW-1133">Transmembrane helix</keyword>
<dbReference type="PANTHER" id="PTHR21559">
    <property type="entry name" value="DYSTROGLYCAN-RELATED"/>
    <property type="match status" value="1"/>
</dbReference>
<feature type="compositionally biased region" description="Basic residues" evidence="25">
    <location>
        <begin position="240"/>
        <end position="257"/>
    </location>
</feature>
<dbReference type="EMBL" id="CVRI01000075">
    <property type="protein sequence ID" value="CRL08566.1"/>
    <property type="molecule type" value="Genomic_DNA"/>
</dbReference>
<feature type="compositionally biased region" description="Low complexity" evidence="25">
    <location>
        <begin position="583"/>
        <end position="601"/>
    </location>
</feature>
<keyword evidence="11 27" id="KW-0732">Signal</keyword>
<comment type="function">
    <text evidence="20">Transmembrane protein that plays important roles in connecting the extracellular matrix to the cytoskeleton. Acts as a cell adhesion receptor in both muscle and non-muscle tissues. Receptor for both DMD and UTRN and, through these interactions, scaffolds axin to the cytoskeleton. Also functions in cell adhesion-mediated signaling and implicated in cell polarity.</text>
</comment>
<evidence type="ECO:0000256" key="4">
    <source>
        <dbReference type="ARBA" id="ARBA00004251"/>
    </source>
</evidence>
<name>A0A1J1JAH6_9DIPT</name>
<evidence type="ECO:0000256" key="12">
    <source>
        <dbReference type="ARBA" id="ARBA00022989"/>
    </source>
</evidence>
<evidence type="ECO:0000256" key="22">
    <source>
        <dbReference type="ARBA" id="ARBA00030092"/>
    </source>
</evidence>
<dbReference type="AlphaFoldDB" id="A0A1J1JAH6"/>
<dbReference type="GO" id="GO:0021675">
    <property type="term" value="P:nerve development"/>
    <property type="evidence" value="ECO:0007669"/>
    <property type="project" value="TreeGrafter"/>
</dbReference>
<feature type="compositionally biased region" description="Acidic residues" evidence="25">
    <location>
        <begin position="558"/>
        <end position="578"/>
    </location>
</feature>
<reference evidence="29 30" key="1">
    <citation type="submission" date="2015-04" db="EMBL/GenBank/DDBJ databases">
        <authorList>
            <person name="Syromyatnikov M.Y."/>
            <person name="Popov V.N."/>
        </authorList>
    </citation>
    <scope>NUCLEOTIDE SEQUENCE [LARGE SCALE GENOMIC DNA]</scope>
</reference>
<evidence type="ECO:0000256" key="14">
    <source>
        <dbReference type="ARBA" id="ARBA00023157"/>
    </source>
</evidence>